<dbReference type="AlphaFoldDB" id="A0AA36C7H5"/>
<feature type="non-terminal residue" evidence="1">
    <location>
        <position position="101"/>
    </location>
</feature>
<protein>
    <submittedName>
        <fullName evidence="1">Uncharacterized protein</fullName>
    </submittedName>
</protein>
<accession>A0AA36C7H5</accession>
<dbReference type="Proteomes" id="UP001177023">
    <property type="component" value="Unassembled WGS sequence"/>
</dbReference>
<comment type="caution">
    <text evidence="1">The sequence shown here is derived from an EMBL/GenBank/DDBJ whole genome shotgun (WGS) entry which is preliminary data.</text>
</comment>
<evidence type="ECO:0000313" key="2">
    <source>
        <dbReference type="Proteomes" id="UP001177023"/>
    </source>
</evidence>
<evidence type="ECO:0000313" key="1">
    <source>
        <dbReference type="EMBL" id="CAJ0560642.1"/>
    </source>
</evidence>
<proteinExistence type="predicted"/>
<name>A0AA36C7H5_9BILA</name>
<dbReference type="EMBL" id="CATQJA010000473">
    <property type="protein sequence ID" value="CAJ0560642.1"/>
    <property type="molecule type" value="Genomic_DNA"/>
</dbReference>
<keyword evidence="2" id="KW-1185">Reference proteome</keyword>
<gene>
    <name evidence="1" type="ORF">MSPICULIGERA_LOCUS1611</name>
</gene>
<reference evidence="1" key="1">
    <citation type="submission" date="2023-06" db="EMBL/GenBank/DDBJ databases">
        <authorList>
            <person name="Delattre M."/>
        </authorList>
    </citation>
    <scope>NUCLEOTIDE SEQUENCE</scope>
    <source>
        <strain evidence="1">AF72</strain>
    </source>
</reference>
<sequence>MGSGSLTLVPIRAIRLARCVPKDTYPDRATIRGVGLPPDKFLAAFKDAVDQLSNTPFLRLTQCYSKVNDCLKSHSINPQLVHHILQSTLPSTSERRRLVHY</sequence>
<organism evidence="1 2">
    <name type="scientific">Mesorhabditis spiculigera</name>
    <dbReference type="NCBI Taxonomy" id="96644"/>
    <lineage>
        <taxon>Eukaryota</taxon>
        <taxon>Metazoa</taxon>
        <taxon>Ecdysozoa</taxon>
        <taxon>Nematoda</taxon>
        <taxon>Chromadorea</taxon>
        <taxon>Rhabditida</taxon>
        <taxon>Rhabditina</taxon>
        <taxon>Rhabditomorpha</taxon>
        <taxon>Rhabditoidea</taxon>
        <taxon>Rhabditidae</taxon>
        <taxon>Mesorhabditinae</taxon>
        <taxon>Mesorhabditis</taxon>
    </lineage>
</organism>